<dbReference type="GeneTree" id="ENSGT00950000182860"/>
<keyword evidence="1" id="KW-0343">GTPase activation</keyword>
<dbReference type="Gene3D" id="1.10.555.10">
    <property type="entry name" value="Rho GTPase activation protein"/>
    <property type="match status" value="1"/>
</dbReference>
<sequence length="185" mass="21532">LATLCAHEKTTVPSFVEKCINAVERRGNTLFISQWNNYKVYLPVCVIKQLTRWYELDLEDGQWEDVHVITGALKLFFRELSEPLFPYSHFNKFISAISEHSLTISLILSSLPAPNHDTMKLLFGHLHRFVTLYFSDNRMTVQNVAIVFGPTLLRPEMESGNIAMHMVFQNQIVEFVLNEYNYLFQ</sequence>
<dbReference type="PANTHER" id="PTHR23176:SF104">
    <property type="entry name" value="RHO GTPASE-ACTIVATING PROTEIN 27"/>
    <property type="match status" value="1"/>
</dbReference>
<evidence type="ECO:0000313" key="4">
    <source>
        <dbReference type="Proteomes" id="UP000261580"/>
    </source>
</evidence>
<dbReference type="InterPro" id="IPR000198">
    <property type="entry name" value="RhoGAP_dom"/>
</dbReference>
<dbReference type="Bgee" id="ENSNBRG00000005783">
    <property type="expression patterns" value="Expressed in blood and 6 other cell types or tissues"/>
</dbReference>
<evidence type="ECO:0000256" key="1">
    <source>
        <dbReference type="ARBA" id="ARBA00022468"/>
    </source>
</evidence>
<name>A0A3Q4GLE3_NEOBR</name>
<evidence type="ECO:0000313" key="3">
    <source>
        <dbReference type="Ensembl" id="ENSNBRP00000007508.1"/>
    </source>
</evidence>
<evidence type="ECO:0000259" key="2">
    <source>
        <dbReference type="PROSITE" id="PS50238"/>
    </source>
</evidence>
<dbReference type="InterPro" id="IPR008936">
    <property type="entry name" value="Rho_GTPase_activation_prot"/>
</dbReference>
<dbReference type="GO" id="GO:0005737">
    <property type="term" value="C:cytoplasm"/>
    <property type="evidence" value="ECO:0007669"/>
    <property type="project" value="TreeGrafter"/>
</dbReference>
<dbReference type="Proteomes" id="UP000261580">
    <property type="component" value="Unassembled WGS sequence"/>
</dbReference>
<feature type="domain" description="Rho-GAP" evidence="2">
    <location>
        <begin position="1"/>
        <end position="184"/>
    </location>
</feature>
<dbReference type="Ensembl" id="ENSNBRT00000007719.1">
    <property type="protein sequence ID" value="ENSNBRP00000007508.1"/>
    <property type="gene ID" value="ENSNBRG00000005783.1"/>
</dbReference>
<dbReference type="PROSITE" id="PS50238">
    <property type="entry name" value="RHOGAP"/>
    <property type="match status" value="1"/>
</dbReference>
<dbReference type="GO" id="GO:0005096">
    <property type="term" value="F:GTPase activator activity"/>
    <property type="evidence" value="ECO:0007669"/>
    <property type="project" value="UniProtKB-KW"/>
</dbReference>
<dbReference type="PANTHER" id="PTHR23176">
    <property type="entry name" value="RHO/RAC/CDC GTPASE-ACTIVATING PROTEIN"/>
    <property type="match status" value="1"/>
</dbReference>
<dbReference type="AlphaFoldDB" id="A0A3Q4GLE3"/>
<dbReference type="GO" id="GO:0007165">
    <property type="term" value="P:signal transduction"/>
    <property type="evidence" value="ECO:0007669"/>
    <property type="project" value="InterPro"/>
</dbReference>
<reference evidence="3" key="1">
    <citation type="submission" date="2025-08" db="UniProtKB">
        <authorList>
            <consortium name="Ensembl"/>
        </authorList>
    </citation>
    <scope>IDENTIFICATION</scope>
</reference>
<dbReference type="Pfam" id="PF00620">
    <property type="entry name" value="RhoGAP"/>
    <property type="match status" value="1"/>
</dbReference>
<protein>
    <submittedName>
        <fullName evidence="3">Rho GTPase activating protein 27</fullName>
    </submittedName>
</protein>
<keyword evidence="4" id="KW-1185">Reference proteome</keyword>
<organism evidence="3 4">
    <name type="scientific">Neolamprologus brichardi</name>
    <name type="common">Fairy cichlid</name>
    <name type="synonym">Lamprologus brichardi</name>
    <dbReference type="NCBI Taxonomy" id="32507"/>
    <lineage>
        <taxon>Eukaryota</taxon>
        <taxon>Metazoa</taxon>
        <taxon>Chordata</taxon>
        <taxon>Craniata</taxon>
        <taxon>Vertebrata</taxon>
        <taxon>Euteleostomi</taxon>
        <taxon>Actinopterygii</taxon>
        <taxon>Neopterygii</taxon>
        <taxon>Teleostei</taxon>
        <taxon>Neoteleostei</taxon>
        <taxon>Acanthomorphata</taxon>
        <taxon>Ovalentaria</taxon>
        <taxon>Cichlomorphae</taxon>
        <taxon>Cichliformes</taxon>
        <taxon>Cichlidae</taxon>
        <taxon>African cichlids</taxon>
        <taxon>Pseudocrenilabrinae</taxon>
        <taxon>Lamprologini</taxon>
        <taxon>Neolamprologus</taxon>
    </lineage>
</organism>
<dbReference type="InterPro" id="IPR050729">
    <property type="entry name" value="Rho-GAP"/>
</dbReference>
<dbReference type="SUPFAM" id="SSF48350">
    <property type="entry name" value="GTPase activation domain, GAP"/>
    <property type="match status" value="1"/>
</dbReference>
<proteinExistence type="predicted"/>
<dbReference type="SMART" id="SM00324">
    <property type="entry name" value="RhoGAP"/>
    <property type="match status" value="1"/>
</dbReference>
<reference evidence="3" key="2">
    <citation type="submission" date="2025-09" db="UniProtKB">
        <authorList>
            <consortium name="Ensembl"/>
        </authorList>
    </citation>
    <scope>IDENTIFICATION</scope>
</reference>
<accession>A0A3Q4GLE3</accession>